<comment type="caution">
    <text evidence="2">The sequence shown here is derived from an EMBL/GenBank/DDBJ whole genome shotgun (WGS) entry which is preliminary data.</text>
</comment>
<dbReference type="Pfam" id="PF14579">
    <property type="entry name" value="HHH_6"/>
    <property type="match status" value="1"/>
</dbReference>
<gene>
    <name evidence="2" type="ORF">JCM16418_3883</name>
</gene>
<dbReference type="PANTHER" id="PTHR32294">
    <property type="entry name" value="DNA POLYMERASE III SUBUNIT ALPHA"/>
    <property type="match status" value="1"/>
</dbReference>
<dbReference type="STRING" id="1236976.JCM16418_3883"/>
<dbReference type="Proteomes" id="UP000019364">
    <property type="component" value="Unassembled WGS sequence"/>
</dbReference>
<sequence>MFPKAHAAAYVISAVRTAFFKLYHPIEYYATYFSVRAEDFDIELCCQGYEAIYRQIQEIEQKGFQATTKEKGMLAILEMALEMTARGFSFKNIDLYRSEATRFTVDEGSLIPPFSALQGIGDNAARNIAGARDFGEFLSIEDFQQKSKAGKTIIELLTQMGCFRGLPESNQLSLF</sequence>
<keyword evidence="3" id="KW-1185">Reference proteome</keyword>
<protein>
    <submittedName>
        <fullName evidence="2">DNA polymerase III alpha subunit</fullName>
    </submittedName>
</protein>
<organism evidence="2 3">
    <name type="scientific">Paenibacillus pini JCM 16418</name>
    <dbReference type="NCBI Taxonomy" id="1236976"/>
    <lineage>
        <taxon>Bacteria</taxon>
        <taxon>Bacillati</taxon>
        <taxon>Bacillota</taxon>
        <taxon>Bacilli</taxon>
        <taxon>Bacillales</taxon>
        <taxon>Paenibacillaceae</taxon>
        <taxon>Paenibacillus</taxon>
    </lineage>
</organism>
<dbReference type="GO" id="GO:0006260">
    <property type="term" value="P:DNA replication"/>
    <property type="evidence" value="ECO:0007669"/>
    <property type="project" value="InterPro"/>
</dbReference>
<dbReference type="GO" id="GO:0008408">
    <property type="term" value="F:3'-5' exonuclease activity"/>
    <property type="evidence" value="ECO:0007669"/>
    <property type="project" value="InterPro"/>
</dbReference>
<feature type="domain" description="DNA polymerase helix-hairpin-helix motif" evidence="1">
    <location>
        <begin position="90"/>
        <end position="169"/>
    </location>
</feature>
<evidence type="ECO:0000313" key="2">
    <source>
        <dbReference type="EMBL" id="GAF09729.1"/>
    </source>
</evidence>
<dbReference type="EMBL" id="BAVZ01000014">
    <property type="protein sequence ID" value="GAF09729.1"/>
    <property type="molecule type" value="Genomic_DNA"/>
</dbReference>
<accession>W7Z5X4</accession>
<dbReference type="InterPro" id="IPR004805">
    <property type="entry name" value="DnaE2/DnaE/PolC"/>
</dbReference>
<name>W7Z5X4_9BACL</name>
<reference evidence="2 3" key="1">
    <citation type="journal article" date="2014" name="Genome Announc.">
        <title>Draft Genome Sequence of Paenibacillus pini JCM 16418T, Isolated from the Rhizosphere of Pine Tree.</title>
        <authorList>
            <person name="Yuki M."/>
            <person name="Oshima K."/>
            <person name="Suda W."/>
            <person name="Oshida Y."/>
            <person name="Kitamura K."/>
            <person name="Iida Y."/>
            <person name="Hattori M."/>
            <person name="Ohkuma M."/>
        </authorList>
    </citation>
    <scope>NUCLEOTIDE SEQUENCE [LARGE SCALE GENOMIC DNA]</scope>
    <source>
        <strain evidence="2 3">JCM 16418</strain>
    </source>
</reference>
<dbReference type="InterPro" id="IPR029460">
    <property type="entry name" value="DNAPol_HHH"/>
</dbReference>
<proteinExistence type="predicted"/>
<dbReference type="Gene3D" id="1.10.150.870">
    <property type="match status" value="1"/>
</dbReference>
<dbReference type="PANTHER" id="PTHR32294:SF5">
    <property type="entry name" value="DNA POLYMERASE III POLC-TYPE"/>
    <property type="match status" value="1"/>
</dbReference>
<dbReference type="AlphaFoldDB" id="W7Z5X4"/>
<evidence type="ECO:0000259" key="1">
    <source>
        <dbReference type="Pfam" id="PF14579"/>
    </source>
</evidence>
<dbReference type="eggNOG" id="COG2176">
    <property type="taxonomic scope" value="Bacteria"/>
</dbReference>
<evidence type="ECO:0000313" key="3">
    <source>
        <dbReference type="Proteomes" id="UP000019364"/>
    </source>
</evidence>